<accession>A0A1B1BQC4</accession>
<dbReference type="KEGG" id="cart:PA27867_3796"/>
<dbReference type="AlphaFoldDB" id="A0A1B1BQC4"/>
<evidence type="ECO:0000313" key="2">
    <source>
        <dbReference type="EMBL" id="ANP74711.1"/>
    </source>
</evidence>
<evidence type="ECO:0000256" key="1">
    <source>
        <dbReference type="SAM" id="Phobius"/>
    </source>
</evidence>
<reference evidence="2 3" key="1">
    <citation type="submission" date="2016-06" db="EMBL/GenBank/DDBJ databases">
        <title>Genome sequencing of Cryobacterium arcticum PAMC 27867.</title>
        <authorList>
            <person name="Lee J."/>
            <person name="Kim O.-S."/>
        </authorList>
    </citation>
    <scope>NUCLEOTIDE SEQUENCE [LARGE SCALE GENOMIC DNA]</scope>
    <source>
        <strain evidence="2 3">PAMC 27867</strain>
    </source>
</reference>
<keyword evidence="1" id="KW-1133">Transmembrane helix</keyword>
<dbReference type="STRING" id="670052.PA27867_3796"/>
<dbReference type="EMBL" id="CP016282">
    <property type="protein sequence ID" value="ANP74711.1"/>
    <property type="molecule type" value="Genomic_DNA"/>
</dbReference>
<dbReference type="Proteomes" id="UP000092582">
    <property type="component" value="Chromosome 1"/>
</dbReference>
<dbReference type="Pfam" id="PF04020">
    <property type="entry name" value="Phage_holin_4_2"/>
    <property type="match status" value="1"/>
</dbReference>
<proteinExistence type="predicted"/>
<evidence type="ECO:0000313" key="3">
    <source>
        <dbReference type="Proteomes" id="UP000092582"/>
    </source>
</evidence>
<gene>
    <name evidence="2" type="ORF">PA27867_3796</name>
</gene>
<protein>
    <submittedName>
        <fullName evidence="2">Membrane protein</fullName>
    </submittedName>
</protein>
<feature type="transmembrane region" description="Helical" evidence="1">
    <location>
        <begin position="128"/>
        <end position="149"/>
    </location>
</feature>
<dbReference type="PANTHER" id="PTHR37309:SF1">
    <property type="entry name" value="SLR0284 PROTEIN"/>
    <property type="match status" value="1"/>
</dbReference>
<keyword evidence="1" id="KW-0472">Membrane</keyword>
<organism evidence="2 3">
    <name type="scientific">Cryobacterium arcticum</name>
    <dbReference type="NCBI Taxonomy" id="670052"/>
    <lineage>
        <taxon>Bacteria</taxon>
        <taxon>Bacillati</taxon>
        <taxon>Actinomycetota</taxon>
        <taxon>Actinomycetes</taxon>
        <taxon>Micrococcales</taxon>
        <taxon>Microbacteriaceae</taxon>
        <taxon>Cryobacterium</taxon>
    </lineage>
</organism>
<keyword evidence="1" id="KW-0812">Transmembrane</keyword>
<keyword evidence="3" id="KW-1185">Reference proteome</keyword>
<dbReference type="PANTHER" id="PTHR37309">
    <property type="entry name" value="SLR0284 PROTEIN"/>
    <property type="match status" value="1"/>
</dbReference>
<dbReference type="InterPro" id="IPR007165">
    <property type="entry name" value="Phage_holin_4_2"/>
</dbReference>
<feature type="transmembrane region" description="Helical" evidence="1">
    <location>
        <begin position="63"/>
        <end position="85"/>
    </location>
</feature>
<name>A0A1B1BQC4_9MICO</name>
<feature type="transmembrane region" description="Helical" evidence="1">
    <location>
        <begin position="92"/>
        <end position="116"/>
    </location>
</feature>
<sequence>MLCTAGLARIVPVCCETRCFDCHSGGMGRFLLKLIVNAVALWVTTLIVAGVRVDPYAPDTTAVVLTYLLISLIFGFVNGFIGGFVRIVAFPLYVLTLGLLSFIVNGLLLMLVAWFSGLLGFGLVVDSFWWGVLGAFVLGIFSWLFSVLVRPLNNSSS</sequence>
<feature type="transmembrane region" description="Helical" evidence="1">
    <location>
        <begin position="30"/>
        <end position="51"/>
    </location>
</feature>